<comment type="pathway">
    <text evidence="1">Carbohydrate acid metabolism.</text>
</comment>
<dbReference type="Pfam" id="PF01202">
    <property type="entry name" value="SKI"/>
    <property type="match status" value="1"/>
</dbReference>
<evidence type="ECO:0000256" key="5">
    <source>
        <dbReference type="ARBA" id="ARBA00022741"/>
    </source>
</evidence>
<keyword evidence="7 10" id="KW-0067">ATP-binding</keyword>
<dbReference type="GO" id="GO:0005737">
    <property type="term" value="C:cytoplasm"/>
    <property type="evidence" value="ECO:0007669"/>
    <property type="project" value="TreeGrafter"/>
</dbReference>
<dbReference type="EC" id="2.7.1.12" evidence="3 10"/>
<reference evidence="11 12" key="1">
    <citation type="submission" date="2019-03" db="EMBL/GenBank/DDBJ databases">
        <title>Draft Genome Sequence of Massilia arenosa sp. nov., a Novel Massilia Species Isolated from a Sandy-loam Maize Soil.</title>
        <authorList>
            <person name="Raths R."/>
            <person name="Peta V."/>
            <person name="Bucking H."/>
        </authorList>
    </citation>
    <scope>NUCLEOTIDE SEQUENCE [LARGE SCALE GENOMIC DNA]</scope>
    <source>
        <strain evidence="11 12">MC02</strain>
    </source>
</reference>
<dbReference type="FunFam" id="3.40.50.300:FF:000522">
    <property type="entry name" value="Gluconokinase"/>
    <property type="match status" value="1"/>
</dbReference>
<keyword evidence="4 10" id="KW-0808">Transferase</keyword>
<gene>
    <name evidence="11" type="ORF">E4L96_12115</name>
</gene>
<dbReference type="InterPro" id="IPR031322">
    <property type="entry name" value="Shikimate/glucono_kinase"/>
</dbReference>
<evidence type="ECO:0000313" key="12">
    <source>
        <dbReference type="Proteomes" id="UP000298438"/>
    </source>
</evidence>
<dbReference type="Proteomes" id="UP000298438">
    <property type="component" value="Unassembled WGS sequence"/>
</dbReference>
<comment type="catalytic activity">
    <reaction evidence="9 10">
        <text>D-gluconate + ATP = 6-phospho-D-gluconate + ADP + H(+)</text>
        <dbReference type="Rhea" id="RHEA:19433"/>
        <dbReference type="ChEBI" id="CHEBI:15378"/>
        <dbReference type="ChEBI" id="CHEBI:18391"/>
        <dbReference type="ChEBI" id="CHEBI:30616"/>
        <dbReference type="ChEBI" id="CHEBI:58759"/>
        <dbReference type="ChEBI" id="CHEBI:456216"/>
        <dbReference type="EC" id="2.7.1.12"/>
    </reaction>
</comment>
<evidence type="ECO:0000256" key="9">
    <source>
        <dbReference type="ARBA" id="ARBA00048090"/>
    </source>
</evidence>
<dbReference type="SUPFAM" id="SSF52540">
    <property type="entry name" value="P-loop containing nucleoside triphosphate hydrolases"/>
    <property type="match status" value="1"/>
</dbReference>
<dbReference type="CDD" id="cd02021">
    <property type="entry name" value="GntK"/>
    <property type="match status" value="1"/>
</dbReference>
<dbReference type="InterPro" id="IPR027417">
    <property type="entry name" value="P-loop_NTPase"/>
</dbReference>
<dbReference type="EMBL" id="SPVF01000150">
    <property type="protein sequence ID" value="TFW19239.1"/>
    <property type="molecule type" value="Genomic_DNA"/>
</dbReference>
<evidence type="ECO:0000256" key="2">
    <source>
        <dbReference type="ARBA" id="ARBA00008420"/>
    </source>
</evidence>
<keyword evidence="5 10" id="KW-0547">Nucleotide-binding</keyword>
<comment type="similarity">
    <text evidence="2 10">Belongs to the gluconokinase GntK/GntV family.</text>
</comment>
<organism evidence="11 12">
    <name type="scientific">Zemynaea arenosa</name>
    <dbReference type="NCBI Taxonomy" id="2561931"/>
    <lineage>
        <taxon>Bacteria</taxon>
        <taxon>Pseudomonadati</taxon>
        <taxon>Pseudomonadota</taxon>
        <taxon>Betaproteobacteria</taxon>
        <taxon>Burkholderiales</taxon>
        <taxon>Oxalobacteraceae</taxon>
        <taxon>Telluria group</taxon>
        <taxon>Zemynaea</taxon>
    </lineage>
</organism>
<evidence type="ECO:0000256" key="6">
    <source>
        <dbReference type="ARBA" id="ARBA00022777"/>
    </source>
</evidence>
<evidence type="ECO:0000256" key="1">
    <source>
        <dbReference type="ARBA" id="ARBA00004761"/>
    </source>
</evidence>
<dbReference type="Gene3D" id="3.40.50.300">
    <property type="entry name" value="P-loop containing nucleotide triphosphate hydrolases"/>
    <property type="match status" value="1"/>
</dbReference>
<dbReference type="PANTHER" id="PTHR43442">
    <property type="entry name" value="GLUCONOKINASE-RELATED"/>
    <property type="match status" value="1"/>
</dbReference>
<dbReference type="AlphaFoldDB" id="A0A4Y9SGE4"/>
<dbReference type="GO" id="GO:0005524">
    <property type="term" value="F:ATP binding"/>
    <property type="evidence" value="ECO:0007669"/>
    <property type="project" value="UniProtKB-KW"/>
</dbReference>
<dbReference type="InterPro" id="IPR006001">
    <property type="entry name" value="Therm_gnt_kin"/>
</dbReference>
<keyword evidence="12" id="KW-1185">Reference proteome</keyword>
<dbReference type="PANTHER" id="PTHR43442:SF3">
    <property type="entry name" value="GLUCONOKINASE-RELATED"/>
    <property type="match status" value="1"/>
</dbReference>
<name>A0A4Y9SGE4_9BURK</name>
<dbReference type="OrthoDB" id="9795716at2"/>
<evidence type="ECO:0000256" key="4">
    <source>
        <dbReference type="ARBA" id="ARBA00022679"/>
    </source>
</evidence>
<dbReference type="GO" id="GO:0046316">
    <property type="term" value="F:gluconokinase activity"/>
    <property type="evidence" value="ECO:0007669"/>
    <property type="project" value="UniProtKB-EC"/>
</dbReference>
<sequence length="162" mass="16971">MGVSGSGKSTVGAALAERLQVPFIEGDAFHSKANVDKMSHGVPLTDEDRAGWLLALRDQLRATIATHGGVVLACSSLKRGYRDVLREADAGLRFLHLTAPETMLAARVAGRTGHFMAPSLLASQLQILEPLQADEAGVTCPSSQAVDTLLDALAKSGAILGR</sequence>
<evidence type="ECO:0000256" key="8">
    <source>
        <dbReference type="ARBA" id="ARBA00023064"/>
    </source>
</evidence>
<protein>
    <recommendedName>
        <fullName evidence="3 10">Gluconokinase</fullName>
        <ecNumber evidence="3 10">2.7.1.12</ecNumber>
    </recommendedName>
</protein>
<dbReference type="NCBIfam" id="TIGR01313">
    <property type="entry name" value="therm_gnt_kin"/>
    <property type="match status" value="1"/>
</dbReference>
<keyword evidence="8" id="KW-0311">Gluconate utilization</keyword>
<evidence type="ECO:0000256" key="10">
    <source>
        <dbReference type="RuleBase" id="RU363066"/>
    </source>
</evidence>
<comment type="caution">
    <text evidence="11">The sequence shown here is derived from an EMBL/GenBank/DDBJ whole genome shotgun (WGS) entry which is preliminary data.</text>
</comment>
<evidence type="ECO:0000256" key="7">
    <source>
        <dbReference type="ARBA" id="ARBA00022840"/>
    </source>
</evidence>
<accession>A0A4Y9SGE4</accession>
<dbReference type="GO" id="GO:0019521">
    <property type="term" value="P:D-gluconate metabolic process"/>
    <property type="evidence" value="ECO:0007669"/>
    <property type="project" value="UniProtKB-KW"/>
</dbReference>
<proteinExistence type="inferred from homology"/>
<evidence type="ECO:0000256" key="3">
    <source>
        <dbReference type="ARBA" id="ARBA00012054"/>
    </source>
</evidence>
<evidence type="ECO:0000313" key="11">
    <source>
        <dbReference type="EMBL" id="TFW19239.1"/>
    </source>
</evidence>
<keyword evidence="6 10" id="KW-0418">Kinase</keyword>